<evidence type="ECO:0000256" key="2">
    <source>
        <dbReference type="ARBA" id="ARBA00023242"/>
    </source>
</evidence>
<dbReference type="GO" id="GO:0000462">
    <property type="term" value="P:maturation of SSU-rRNA from tricistronic rRNA transcript (SSU-rRNA, 5.8S rRNA, LSU-rRNA)"/>
    <property type="evidence" value="ECO:0007669"/>
    <property type="project" value="TreeGrafter"/>
</dbReference>
<dbReference type="GO" id="GO:0005730">
    <property type="term" value="C:nucleolus"/>
    <property type="evidence" value="ECO:0007669"/>
    <property type="project" value="TreeGrafter"/>
</dbReference>
<dbReference type="AlphaFoldDB" id="A0A391NVT9"/>
<evidence type="ECO:0000313" key="5">
    <source>
        <dbReference type="Proteomes" id="UP000265618"/>
    </source>
</evidence>
<feature type="compositionally biased region" description="Acidic residues" evidence="3">
    <location>
        <begin position="292"/>
        <end position="321"/>
    </location>
</feature>
<protein>
    <submittedName>
        <fullName evidence="4">Uncharacterized protein</fullName>
    </submittedName>
</protein>
<dbReference type="PANTHER" id="PTHR44267:SF1">
    <property type="entry name" value="WD REPEAT-CONTAINING PROTEIN 43"/>
    <property type="match status" value="1"/>
</dbReference>
<comment type="subcellular location">
    <subcellularLocation>
        <location evidence="1">Nucleus</location>
    </subcellularLocation>
</comment>
<dbReference type="EMBL" id="BDIP01003025">
    <property type="protein sequence ID" value="GCA63308.1"/>
    <property type="molecule type" value="Genomic_DNA"/>
</dbReference>
<accession>A0A391NVT9</accession>
<comment type="caution">
    <text evidence="4">The sequence shown here is derived from an EMBL/GenBank/DDBJ whole genome shotgun (WGS) entry which is preliminary data.</text>
</comment>
<dbReference type="PANTHER" id="PTHR44267">
    <property type="entry name" value="WD REPEAT-CONTAINING PROTEIN 43"/>
    <property type="match status" value="1"/>
</dbReference>
<feature type="region of interest" description="Disordered" evidence="3">
    <location>
        <begin position="290"/>
        <end position="321"/>
    </location>
</feature>
<dbReference type="InterPro" id="IPR052414">
    <property type="entry name" value="U3_snoRNA-assoc_WDR"/>
</dbReference>
<reference evidence="4 5" key="1">
    <citation type="journal article" date="2018" name="PLoS ONE">
        <title>The draft genome of Kipferlia bialata reveals reductive genome evolution in fornicate parasites.</title>
        <authorList>
            <person name="Tanifuji G."/>
            <person name="Takabayashi S."/>
            <person name="Kume K."/>
            <person name="Takagi M."/>
            <person name="Nakayama T."/>
            <person name="Kamikawa R."/>
            <person name="Inagaki Y."/>
            <person name="Hashimoto T."/>
        </authorList>
    </citation>
    <scope>NUCLEOTIDE SEQUENCE [LARGE SCALE GENOMIC DNA]</scope>
    <source>
        <strain evidence="4">NY0173</strain>
    </source>
</reference>
<keyword evidence="5" id="KW-1185">Reference proteome</keyword>
<gene>
    <name evidence="4" type="ORF">KIPB_009157</name>
</gene>
<dbReference type="Proteomes" id="UP000265618">
    <property type="component" value="Unassembled WGS sequence"/>
</dbReference>
<dbReference type="OrthoDB" id="30195at2759"/>
<evidence type="ECO:0000256" key="1">
    <source>
        <dbReference type="ARBA" id="ARBA00004123"/>
    </source>
</evidence>
<keyword evidence="2" id="KW-0539">Nucleus</keyword>
<evidence type="ECO:0000256" key="3">
    <source>
        <dbReference type="SAM" id="MobiDB-lite"/>
    </source>
</evidence>
<evidence type="ECO:0000313" key="4">
    <source>
        <dbReference type="EMBL" id="GCA63308.1"/>
    </source>
</evidence>
<name>A0A391NVT9_9EUKA</name>
<organism evidence="4 5">
    <name type="scientific">Kipferlia bialata</name>
    <dbReference type="NCBI Taxonomy" id="797122"/>
    <lineage>
        <taxon>Eukaryota</taxon>
        <taxon>Metamonada</taxon>
        <taxon>Carpediemonas-like organisms</taxon>
        <taxon>Kipferlia</taxon>
    </lineage>
</organism>
<sequence>MPKDRSLRMCCCPASEGRKAKGKAKAKGPLTVGVHLAVECNAPVLGATLRGGEVLVARGPLARPLFDRVACDAGSVSLEALDASSHLPLSSALDQTQLHAASTAIHGIAAGQPSDLSAALVGGHAAIAEAVKEALRGEGEGDTSARSASLGVVLSQAVRAGDLAVVFGKVVPNNHPLTVRSTVASLDADCVAPFLQMLAERLHAKPSTTGQALVWVRALLCMRSAQLVAGMGDEGVRVGLAKVLAAAEARIALRDSVETLLGRLDLVLARSQPVAVETAPVMSLSLFSGLSPEEEEGMEDSLEDFDEDLGFDDADLDMDVE</sequence>
<proteinExistence type="predicted"/>